<organism evidence="1 2">
    <name type="scientific">Actinomycetospora termitidis</name>
    <dbReference type="NCBI Taxonomy" id="3053470"/>
    <lineage>
        <taxon>Bacteria</taxon>
        <taxon>Bacillati</taxon>
        <taxon>Actinomycetota</taxon>
        <taxon>Actinomycetes</taxon>
        <taxon>Pseudonocardiales</taxon>
        <taxon>Pseudonocardiaceae</taxon>
        <taxon>Actinomycetospora</taxon>
    </lineage>
</organism>
<dbReference type="Proteomes" id="UP001231924">
    <property type="component" value="Unassembled WGS sequence"/>
</dbReference>
<name>A0ABT7MER7_9PSEU</name>
<reference evidence="1 2" key="1">
    <citation type="submission" date="2023-06" db="EMBL/GenBank/DDBJ databases">
        <title>Actinomycetospora Odt1-22.</title>
        <authorList>
            <person name="Supong K."/>
        </authorList>
    </citation>
    <scope>NUCLEOTIDE SEQUENCE [LARGE SCALE GENOMIC DNA]</scope>
    <source>
        <strain evidence="1 2">Odt1-22</strain>
    </source>
</reference>
<accession>A0ABT7MER7</accession>
<dbReference type="InterPro" id="IPR027417">
    <property type="entry name" value="P-loop_NTPase"/>
</dbReference>
<keyword evidence="2" id="KW-1185">Reference proteome</keyword>
<dbReference type="SUPFAM" id="SSF52540">
    <property type="entry name" value="P-loop containing nucleoside triphosphate hydrolases"/>
    <property type="match status" value="1"/>
</dbReference>
<dbReference type="RefSeq" id="WP_286055734.1">
    <property type="nucleotide sequence ID" value="NZ_JASVWF010000006.1"/>
</dbReference>
<comment type="caution">
    <text evidence="1">The sequence shown here is derived from an EMBL/GenBank/DDBJ whole genome shotgun (WGS) entry which is preliminary data.</text>
</comment>
<gene>
    <name evidence="1" type="ORF">QRT03_24535</name>
</gene>
<dbReference type="Gene3D" id="3.40.50.300">
    <property type="entry name" value="P-loop containing nucleotide triphosphate hydrolases"/>
    <property type="match status" value="1"/>
</dbReference>
<evidence type="ECO:0000313" key="1">
    <source>
        <dbReference type="EMBL" id="MDL5159156.1"/>
    </source>
</evidence>
<proteinExistence type="predicted"/>
<evidence type="ECO:0000313" key="2">
    <source>
        <dbReference type="Proteomes" id="UP001231924"/>
    </source>
</evidence>
<sequence length="263" mass="26296">MTLTGGVLAVRAEAATPEEAAIVARALGTAAARGLVPAGAAGAAGTAARPANRPAVVIGEAEPRDTGPSPHPLTVLALGGVLPAAVVAAARRRRLPGLGRLPRSSRDPVVVTAGASRRRVTAVRAVTAAVAEAAGPARVLAVVEGRSRAAPVSPAVEIAVTLACDGARVLLVESGTGARRVADPTPGVREVLAGVAETDRAIRRWTRGTIDVLPTGRSGPPLADADVAAVLAPLRARYDRIVLDAPGPADATFTVTGGVVTRD</sequence>
<dbReference type="EMBL" id="JASVWF010000006">
    <property type="protein sequence ID" value="MDL5159156.1"/>
    <property type="molecule type" value="Genomic_DNA"/>
</dbReference>
<protein>
    <submittedName>
        <fullName evidence="1">Uncharacterized protein</fullName>
    </submittedName>
</protein>